<name>A0AAU9M6I9_9ASTR</name>
<proteinExistence type="predicted"/>
<accession>A0AAU9M6I9</accession>
<reference evidence="1 2" key="1">
    <citation type="submission" date="2022-01" db="EMBL/GenBank/DDBJ databases">
        <authorList>
            <person name="Xiong W."/>
            <person name="Schranz E."/>
        </authorList>
    </citation>
    <scope>NUCLEOTIDE SEQUENCE [LARGE SCALE GENOMIC DNA]</scope>
</reference>
<organism evidence="1 2">
    <name type="scientific">Lactuca virosa</name>
    <dbReference type="NCBI Taxonomy" id="75947"/>
    <lineage>
        <taxon>Eukaryota</taxon>
        <taxon>Viridiplantae</taxon>
        <taxon>Streptophyta</taxon>
        <taxon>Embryophyta</taxon>
        <taxon>Tracheophyta</taxon>
        <taxon>Spermatophyta</taxon>
        <taxon>Magnoliopsida</taxon>
        <taxon>eudicotyledons</taxon>
        <taxon>Gunneridae</taxon>
        <taxon>Pentapetalae</taxon>
        <taxon>asterids</taxon>
        <taxon>campanulids</taxon>
        <taxon>Asterales</taxon>
        <taxon>Asteraceae</taxon>
        <taxon>Cichorioideae</taxon>
        <taxon>Cichorieae</taxon>
        <taxon>Lactucinae</taxon>
        <taxon>Lactuca</taxon>
    </lineage>
</organism>
<keyword evidence="2" id="KW-1185">Reference proteome</keyword>
<evidence type="ECO:0000313" key="1">
    <source>
        <dbReference type="EMBL" id="CAH1416458.1"/>
    </source>
</evidence>
<evidence type="ECO:0000313" key="2">
    <source>
        <dbReference type="Proteomes" id="UP001157418"/>
    </source>
</evidence>
<gene>
    <name evidence="1" type="ORF">LVIROSA_LOCUS4221</name>
</gene>
<dbReference type="AlphaFoldDB" id="A0AAU9M6I9"/>
<sequence length="164" mass="19114">MVTGSRKPAHHEVKKCVHEFNDKDKLLVALDVKARESLIIKLYISRSEKKPSGLRKFPSKIDSSASKTYDDGWKIVVENKGQKYFNYGGTDRFARECKPRKLDRREDYEEKYEKLLASLKRQNIDVKILVAEVENWVDDEKSSNEDQEKFKCFMAHINALVADE</sequence>
<protein>
    <submittedName>
        <fullName evidence="1">Uncharacterized protein</fullName>
    </submittedName>
</protein>
<dbReference type="Proteomes" id="UP001157418">
    <property type="component" value="Unassembled WGS sequence"/>
</dbReference>
<comment type="caution">
    <text evidence="1">The sequence shown here is derived from an EMBL/GenBank/DDBJ whole genome shotgun (WGS) entry which is preliminary data.</text>
</comment>
<dbReference type="EMBL" id="CAKMRJ010000002">
    <property type="protein sequence ID" value="CAH1416458.1"/>
    <property type="molecule type" value="Genomic_DNA"/>
</dbReference>